<name>A0ABV8FEW2_9ACTN</name>
<reference evidence="2" key="1">
    <citation type="journal article" date="2019" name="Int. J. Syst. Evol. Microbiol.">
        <title>The Global Catalogue of Microorganisms (GCM) 10K type strain sequencing project: providing services to taxonomists for standard genome sequencing and annotation.</title>
        <authorList>
            <consortium name="The Broad Institute Genomics Platform"/>
            <consortium name="The Broad Institute Genome Sequencing Center for Infectious Disease"/>
            <person name="Wu L."/>
            <person name="Ma J."/>
        </authorList>
    </citation>
    <scope>NUCLEOTIDE SEQUENCE [LARGE SCALE GENOMIC DNA]</scope>
    <source>
        <strain evidence="2">TBRC 7912</strain>
    </source>
</reference>
<dbReference type="EMBL" id="JBHSBC010000056">
    <property type="protein sequence ID" value="MFC3986466.1"/>
    <property type="molecule type" value="Genomic_DNA"/>
</dbReference>
<comment type="caution">
    <text evidence="1">The sequence shown here is derived from an EMBL/GenBank/DDBJ whole genome shotgun (WGS) entry which is preliminary data.</text>
</comment>
<accession>A0ABV8FEW2</accession>
<sequence>MPLSDETRAAIVAIPGEKGWWNYAARDDYVVLAADLIGYGLQPEQAVSVLTVAFRIVAEEVGE</sequence>
<dbReference type="Proteomes" id="UP001595698">
    <property type="component" value="Unassembled WGS sequence"/>
</dbReference>
<proteinExistence type="predicted"/>
<gene>
    <name evidence="1" type="ORF">ACFOYY_40485</name>
</gene>
<organism evidence="1 2">
    <name type="scientific">Streptosporangium jomthongense</name>
    <dbReference type="NCBI Taxonomy" id="1193683"/>
    <lineage>
        <taxon>Bacteria</taxon>
        <taxon>Bacillati</taxon>
        <taxon>Actinomycetota</taxon>
        <taxon>Actinomycetes</taxon>
        <taxon>Streptosporangiales</taxon>
        <taxon>Streptosporangiaceae</taxon>
        <taxon>Streptosporangium</taxon>
    </lineage>
</organism>
<protein>
    <submittedName>
        <fullName evidence="1">Uncharacterized protein</fullName>
    </submittedName>
</protein>
<dbReference type="RefSeq" id="WP_386196728.1">
    <property type="nucleotide sequence ID" value="NZ_JBHSBC010000056.1"/>
</dbReference>
<evidence type="ECO:0000313" key="2">
    <source>
        <dbReference type="Proteomes" id="UP001595698"/>
    </source>
</evidence>
<keyword evidence="2" id="KW-1185">Reference proteome</keyword>
<evidence type="ECO:0000313" key="1">
    <source>
        <dbReference type="EMBL" id="MFC3986466.1"/>
    </source>
</evidence>